<protein>
    <recommendedName>
        <fullName evidence="1">Ribonuclease H1 N-terminal domain-containing protein</fullName>
    </recommendedName>
</protein>
<reference evidence="2 3" key="1">
    <citation type="submission" date="2016-06" db="EMBL/GenBank/DDBJ databases">
        <title>Comparative genomics of the ectomycorrhizal sister species Rhizopogon vinicolor and Rhizopogon vesiculosus (Basidiomycota: Boletales) reveals a divergence of the mating type B locus.</title>
        <authorList>
            <consortium name="DOE Joint Genome Institute"/>
            <person name="Mujic A.B."/>
            <person name="Kuo A."/>
            <person name="Tritt A."/>
            <person name="Lipzen A."/>
            <person name="Chen C."/>
            <person name="Johnson J."/>
            <person name="Sharma A."/>
            <person name="Barry K."/>
            <person name="Grigoriev I.V."/>
            <person name="Spatafora J.W."/>
        </authorList>
    </citation>
    <scope>NUCLEOTIDE SEQUENCE [LARGE SCALE GENOMIC DNA]</scope>
    <source>
        <strain evidence="2 3">AM-OR11-026</strain>
    </source>
</reference>
<keyword evidence="3" id="KW-1185">Reference proteome</keyword>
<name>A0A1B7NB31_9AGAM</name>
<dbReference type="Proteomes" id="UP000092154">
    <property type="component" value="Unassembled WGS sequence"/>
</dbReference>
<evidence type="ECO:0000313" key="2">
    <source>
        <dbReference type="EMBL" id="OAX42090.1"/>
    </source>
</evidence>
<evidence type="ECO:0000259" key="1">
    <source>
        <dbReference type="Pfam" id="PF01693"/>
    </source>
</evidence>
<organism evidence="2 3">
    <name type="scientific">Rhizopogon vinicolor AM-OR11-026</name>
    <dbReference type="NCBI Taxonomy" id="1314800"/>
    <lineage>
        <taxon>Eukaryota</taxon>
        <taxon>Fungi</taxon>
        <taxon>Dikarya</taxon>
        <taxon>Basidiomycota</taxon>
        <taxon>Agaricomycotina</taxon>
        <taxon>Agaricomycetes</taxon>
        <taxon>Agaricomycetidae</taxon>
        <taxon>Boletales</taxon>
        <taxon>Suillineae</taxon>
        <taxon>Rhizopogonaceae</taxon>
        <taxon>Rhizopogon</taxon>
    </lineage>
</organism>
<dbReference type="InterPro" id="IPR011320">
    <property type="entry name" value="RNase_H1_N"/>
</dbReference>
<proteinExistence type="predicted"/>
<dbReference type="EMBL" id="KV448164">
    <property type="protein sequence ID" value="OAX42090.1"/>
    <property type="molecule type" value="Genomic_DNA"/>
</dbReference>
<gene>
    <name evidence="2" type="ORF">K503DRAFT_407022</name>
</gene>
<sequence length="107" mass="12230">MFHYFSKLAANLIGPLELVTHPFDVHFHYYHKFIAVVASFTISKTILLIAKPRLFATSSQYWNAAQNNGMPKVKIAYYAVRKGRIPGIYPSWSVDRMIRPSSTQLPS</sequence>
<dbReference type="Pfam" id="PF01693">
    <property type="entry name" value="Cauli_VI"/>
    <property type="match status" value="1"/>
</dbReference>
<dbReference type="AlphaFoldDB" id="A0A1B7NB31"/>
<dbReference type="InParanoid" id="A0A1B7NB31"/>
<dbReference type="Gene3D" id="3.40.970.10">
    <property type="entry name" value="Ribonuclease H1, N-terminal domain"/>
    <property type="match status" value="1"/>
</dbReference>
<accession>A0A1B7NB31</accession>
<evidence type="ECO:0000313" key="3">
    <source>
        <dbReference type="Proteomes" id="UP000092154"/>
    </source>
</evidence>
<dbReference type="InterPro" id="IPR037056">
    <property type="entry name" value="RNase_H1_N_sf"/>
</dbReference>
<feature type="domain" description="Ribonuclease H1 N-terminal" evidence="1">
    <location>
        <begin position="77"/>
        <end position="93"/>
    </location>
</feature>
<dbReference type="OrthoDB" id="245563at2759"/>